<evidence type="ECO:0000313" key="3">
    <source>
        <dbReference type="Proteomes" id="UP000001542"/>
    </source>
</evidence>
<keyword evidence="3" id="KW-1185">Reference proteome</keyword>
<keyword evidence="1" id="KW-1133">Transmembrane helix</keyword>
<dbReference type="AlphaFoldDB" id="A2GAU6"/>
<evidence type="ECO:0000256" key="1">
    <source>
        <dbReference type="SAM" id="Phobius"/>
    </source>
</evidence>
<keyword evidence="1" id="KW-0472">Membrane</keyword>
<name>A2GAU6_TRIV3</name>
<evidence type="ECO:0000313" key="2">
    <source>
        <dbReference type="EMBL" id="EAX85720.1"/>
    </source>
</evidence>
<accession>A2GAU6</accession>
<organism evidence="2 3">
    <name type="scientific">Trichomonas vaginalis (strain ATCC PRA-98 / G3)</name>
    <dbReference type="NCBI Taxonomy" id="412133"/>
    <lineage>
        <taxon>Eukaryota</taxon>
        <taxon>Metamonada</taxon>
        <taxon>Parabasalia</taxon>
        <taxon>Trichomonadida</taxon>
        <taxon>Trichomonadidae</taxon>
        <taxon>Trichomonas</taxon>
    </lineage>
</organism>
<feature type="transmembrane region" description="Helical" evidence="1">
    <location>
        <begin position="182"/>
        <end position="201"/>
    </location>
</feature>
<reference evidence="2" key="2">
    <citation type="journal article" date="2007" name="Science">
        <title>Draft genome sequence of the sexually transmitted pathogen Trichomonas vaginalis.</title>
        <authorList>
            <person name="Carlton J.M."/>
            <person name="Hirt R.P."/>
            <person name="Silva J.C."/>
            <person name="Delcher A.L."/>
            <person name="Schatz M."/>
            <person name="Zhao Q."/>
            <person name="Wortman J.R."/>
            <person name="Bidwell S.L."/>
            <person name="Alsmark U.C.M."/>
            <person name="Besteiro S."/>
            <person name="Sicheritz-Ponten T."/>
            <person name="Noel C.J."/>
            <person name="Dacks J.B."/>
            <person name="Foster P.G."/>
            <person name="Simillion C."/>
            <person name="Van de Peer Y."/>
            <person name="Miranda-Saavedra D."/>
            <person name="Barton G.J."/>
            <person name="Westrop G.D."/>
            <person name="Mueller S."/>
            <person name="Dessi D."/>
            <person name="Fiori P.L."/>
            <person name="Ren Q."/>
            <person name="Paulsen I."/>
            <person name="Zhang H."/>
            <person name="Bastida-Corcuera F.D."/>
            <person name="Simoes-Barbosa A."/>
            <person name="Brown M.T."/>
            <person name="Hayes R.D."/>
            <person name="Mukherjee M."/>
            <person name="Okumura C.Y."/>
            <person name="Schneider R."/>
            <person name="Smith A.J."/>
            <person name="Vanacova S."/>
            <person name="Villalvazo M."/>
            <person name="Haas B.J."/>
            <person name="Pertea M."/>
            <person name="Feldblyum T.V."/>
            <person name="Utterback T.R."/>
            <person name="Shu C.L."/>
            <person name="Osoegawa K."/>
            <person name="de Jong P.J."/>
            <person name="Hrdy I."/>
            <person name="Horvathova L."/>
            <person name="Zubacova Z."/>
            <person name="Dolezal P."/>
            <person name="Malik S.B."/>
            <person name="Logsdon J.M. Jr."/>
            <person name="Henze K."/>
            <person name="Gupta A."/>
            <person name="Wang C.C."/>
            <person name="Dunne R.L."/>
            <person name="Upcroft J.A."/>
            <person name="Upcroft P."/>
            <person name="White O."/>
            <person name="Salzberg S.L."/>
            <person name="Tang P."/>
            <person name="Chiu C.-H."/>
            <person name="Lee Y.-S."/>
            <person name="Embley T.M."/>
            <person name="Coombs G.H."/>
            <person name="Mottram J.C."/>
            <person name="Tachezy J."/>
            <person name="Fraser-Liggett C.M."/>
            <person name="Johnson P.J."/>
        </authorList>
    </citation>
    <scope>NUCLEOTIDE SEQUENCE [LARGE SCALE GENOMIC DNA]</scope>
    <source>
        <strain evidence="2">G3</strain>
    </source>
</reference>
<feature type="transmembrane region" description="Helical" evidence="1">
    <location>
        <begin position="269"/>
        <end position="287"/>
    </location>
</feature>
<protein>
    <submittedName>
        <fullName evidence="2">Uncharacterized protein</fullName>
    </submittedName>
</protein>
<reference evidence="2" key="1">
    <citation type="submission" date="2006-10" db="EMBL/GenBank/DDBJ databases">
        <authorList>
            <person name="Amadeo P."/>
            <person name="Zhao Q."/>
            <person name="Wortman J."/>
            <person name="Fraser-Liggett C."/>
            <person name="Carlton J."/>
        </authorList>
    </citation>
    <scope>NUCLEOTIDE SEQUENCE</scope>
    <source>
        <strain evidence="2">G3</strain>
    </source>
</reference>
<dbReference type="SMR" id="A2GAU6"/>
<feature type="transmembrane region" description="Helical" evidence="1">
    <location>
        <begin position="244"/>
        <end position="263"/>
    </location>
</feature>
<gene>
    <name evidence="2" type="ORF">TVAG_455290</name>
</gene>
<feature type="transmembrane region" description="Helical" evidence="1">
    <location>
        <begin position="83"/>
        <end position="104"/>
    </location>
</feature>
<feature type="transmembrane region" description="Helical" evidence="1">
    <location>
        <begin position="370"/>
        <end position="391"/>
    </location>
</feature>
<dbReference type="InParanoid" id="A2GAU6"/>
<dbReference type="EMBL" id="DS114849">
    <property type="protein sequence ID" value="EAX85720.1"/>
    <property type="molecule type" value="Genomic_DNA"/>
</dbReference>
<dbReference type="RefSeq" id="XP_001298650.1">
    <property type="nucleotide sequence ID" value="XM_001298649.1"/>
</dbReference>
<feature type="transmembrane region" description="Helical" evidence="1">
    <location>
        <begin position="338"/>
        <end position="358"/>
    </location>
</feature>
<sequence length="392" mass="45920">MLDIIRTSFLIIFGIIVVFRMLNINLASWLFRKIEFPYIEDEVIQQYIDKNSKKELKDLVFVNRLTDDQVCELWNFKSLKNQLNIFVIGILLSIGILIARIPNLQVSMDLISYFGLFTFLFIFVFLFRYASITASTFKTTRYGCIKFSLLISIGSYFVFSWIPLYGLDIREYVYTWIEMPPRLANICLSCIVFLVSYALAYPSYIYFNTYRTCSSIEKEVGKWKHCFDTYKEYVSKVQNTQTTCYISMPVPTIILFFIRRFFVGYSIDYYLDIVYVFIEFFMAFYLLKFTEIELRMLVNDNCRYLTAFETNKLESDGRKFQKSLGETIHLLPTTAMSLLAYPLLVVTCCIAFGTSFLVEGFSQEVLRYGSIFLLALMEIVTAMNKVACLFIE</sequence>
<feature type="transmembrane region" description="Helical" evidence="1">
    <location>
        <begin position="110"/>
        <end position="130"/>
    </location>
</feature>
<feature type="transmembrane region" description="Helical" evidence="1">
    <location>
        <begin position="142"/>
        <end position="162"/>
    </location>
</feature>
<dbReference type="VEuPathDB" id="TrichDB:TVAG_455290"/>
<dbReference type="Proteomes" id="UP000001542">
    <property type="component" value="Unassembled WGS sequence"/>
</dbReference>
<proteinExistence type="predicted"/>
<keyword evidence="1" id="KW-0812">Transmembrane</keyword>
<feature type="transmembrane region" description="Helical" evidence="1">
    <location>
        <begin position="6"/>
        <end position="23"/>
    </location>
</feature>
<dbReference type="KEGG" id="tva:4743362"/>
<dbReference type="VEuPathDB" id="TrichDB:TVAGG3_0807170"/>